<dbReference type="CDD" id="cd20736">
    <property type="entry name" value="PoNe_Nuclease"/>
    <property type="match status" value="1"/>
</dbReference>
<organism evidence="1">
    <name type="scientific">bioreactor metagenome</name>
    <dbReference type="NCBI Taxonomy" id="1076179"/>
    <lineage>
        <taxon>unclassified sequences</taxon>
        <taxon>metagenomes</taxon>
        <taxon>ecological metagenomes</taxon>
    </lineage>
</organism>
<accession>A0A645EYX1</accession>
<comment type="caution">
    <text evidence="1">The sequence shown here is derived from an EMBL/GenBank/DDBJ whole genome shotgun (WGS) entry which is preliminary data.</text>
</comment>
<dbReference type="NCBIfam" id="NF009154">
    <property type="entry name" value="PRK12497.3-3"/>
    <property type="match status" value="1"/>
</dbReference>
<evidence type="ECO:0000313" key="1">
    <source>
        <dbReference type="EMBL" id="MPN07258.1"/>
    </source>
</evidence>
<protein>
    <submittedName>
        <fullName evidence="1">Uncharacterized protein</fullName>
    </submittedName>
</protein>
<dbReference type="NCBIfam" id="TIGR00252">
    <property type="entry name" value="YraN family protein"/>
    <property type="match status" value="1"/>
</dbReference>
<dbReference type="SUPFAM" id="SSF52980">
    <property type="entry name" value="Restriction endonuclease-like"/>
    <property type="match status" value="1"/>
</dbReference>
<dbReference type="PANTHER" id="PTHR34039:SF1">
    <property type="entry name" value="UPF0102 PROTEIN YRAN"/>
    <property type="match status" value="1"/>
</dbReference>
<dbReference type="Pfam" id="PF02021">
    <property type="entry name" value="UPF0102"/>
    <property type="match status" value="1"/>
</dbReference>
<gene>
    <name evidence="1" type="ORF">SDC9_154524</name>
</gene>
<dbReference type="HAMAP" id="MF_00048">
    <property type="entry name" value="UPF0102"/>
    <property type="match status" value="1"/>
</dbReference>
<dbReference type="Gene3D" id="3.40.1350.10">
    <property type="match status" value="1"/>
</dbReference>
<name>A0A645EYX1_9ZZZZ</name>
<dbReference type="InterPro" id="IPR003509">
    <property type="entry name" value="UPF0102_YraN-like"/>
</dbReference>
<dbReference type="InterPro" id="IPR011335">
    <property type="entry name" value="Restrct_endonuc-II-like"/>
</dbReference>
<dbReference type="GO" id="GO:0003676">
    <property type="term" value="F:nucleic acid binding"/>
    <property type="evidence" value="ECO:0007669"/>
    <property type="project" value="InterPro"/>
</dbReference>
<dbReference type="EMBL" id="VSSQ01053213">
    <property type="protein sequence ID" value="MPN07258.1"/>
    <property type="molecule type" value="Genomic_DNA"/>
</dbReference>
<dbReference type="PANTHER" id="PTHR34039">
    <property type="entry name" value="UPF0102 PROTEIN YRAN"/>
    <property type="match status" value="1"/>
</dbReference>
<dbReference type="InterPro" id="IPR011856">
    <property type="entry name" value="tRNA_endonuc-like_dom_sf"/>
</dbReference>
<sequence length="119" mass="13661">MNHITLGDVGEQAASRYLSAKGYTLTHRKYRTKFGEIDIIAKHKDTIVFVEVKTRRNTTYGSPAEAVNYRKQQKIILTAQCYLKHTNNYNCLCRFDILEVVLGQQGIFTFNHITNAFGE</sequence>
<reference evidence="1" key="1">
    <citation type="submission" date="2019-08" db="EMBL/GenBank/DDBJ databases">
        <authorList>
            <person name="Kucharzyk K."/>
            <person name="Murdoch R.W."/>
            <person name="Higgins S."/>
            <person name="Loffler F."/>
        </authorList>
    </citation>
    <scope>NUCLEOTIDE SEQUENCE</scope>
</reference>
<dbReference type="AlphaFoldDB" id="A0A645EYX1"/>
<dbReference type="NCBIfam" id="NF009150">
    <property type="entry name" value="PRK12497.1-3"/>
    <property type="match status" value="1"/>
</dbReference>
<proteinExistence type="inferred from homology"/>